<evidence type="ECO:0000256" key="2">
    <source>
        <dbReference type="ARBA" id="ARBA00023163"/>
    </source>
</evidence>
<gene>
    <name evidence="4" type="ORF">ACE3NQ_22940</name>
</gene>
<keyword evidence="1" id="KW-0805">Transcription regulation</keyword>
<dbReference type="Pfam" id="PF06719">
    <property type="entry name" value="AraC_N"/>
    <property type="match status" value="1"/>
</dbReference>
<proteinExistence type="predicted"/>
<feature type="domain" description="HTH araC/xylS-type" evidence="3">
    <location>
        <begin position="204"/>
        <end position="302"/>
    </location>
</feature>
<dbReference type="PANTHER" id="PTHR43436:SF1">
    <property type="entry name" value="TRANSCRIPTIONAL REGULATORY PROTEIN"/>
    <property type="match status" value="1"/>
</dbReference>
<dbReference type="Proteomes" id="UP001580407">
    <property type="component" value="Unassembled WGS sequence"/>
</dbReference>
<dbReference type="RefSeq" id="WP_375527499.1">
    <property type="nucleotide sequence ID" value="NZ_JBHILM010000030.1"/>
</dbReference>
<dbReference type="SUPFAM" id="SSF46689">
    <property type="entry name" value="Homeodomain-like"/>
    <property type="match status" value="2"/>
</dbReference>
<dbReference type="SMART" id="SM00342">
    <property type="entry name" value="HTH_ARAC"/>
    <property type="match status" value="1"/>
</dbReference>
<dbReference type="InterPro" id="IPR009594">
    <property type="entry name" value="Tscrpt_reg_HTH_AraC_N"/>
</dbReference>
<name>A0ABV5BDI4_9BACL</name>
<dbReference type="InterPro" id="IPR018060">
    <property type="entry name" value="HTH_AraC"/>
</dbReference>
<accession>A0ABV5BDI4</accession>
<keyword evidence="2" id="KW-0804">Transcription</keyword>
<sequence>MEGGEIVPETTNLVQKQKELAELIDRFSSGEGAHATDIPSLFCLRSSKVTEPIYRVHEPALCIVAQGKKEVMLAEERYQYGPADYLVVSVDLPVSGQIIEASAEVPYLCFRLDFKPGQIVELLDESELRAVQPGESERGLFISQTSTSLLDAAIRLIRLLETPEDINALAPMYTREILYRILKGQQGEMLKQIAVEGSGAYRIKDVIKQIKENYAQPLRIEELAELANMSPSSLHRHFKEVTAMSPLQYQKRIRLQEARRMLLAETADAAEAAFQVGYDSPSHFSREYAKMFGLPPIADMKRLRDSVAGYTGREMLESATSMI</sequence>
<dbReference type="PANTHER" id="PTHR43436">
    <property type="entry name" value="ARAC-FAMILY TRANSCRIPTIONAL REGULATOR"/>
    <property type="match status" value="1"/>
</dbReference>
<dbReference type="InterPro" id="IPR009057">
    <property type="entry name" value="Homeodomain-like_sf"/>
</dbReference>
<evidence type="ECO:0000313" key="5">
    <source>
        <dbReference type="Proteomes" id="UP001580407"/>
    </source>
</evidence>
<evidence type="ECO:0000313" key="4">
    <source>
        <dbReference type="EMBL" id="MFB5683773.1"/>
    </source>
</evidence>
<dbReference type="PROSITE" id="PS01124">
    <property type="entry name" value="HTH_ARAC_FAMILY_2"/>
    <property type="match status" value="1"/>
</dbReference>
<reference evidence="4 5" key="1">
    <citation type="submission" date="2024-09" db="EMBL/GenBank/DDBJ databases">
        <authorList>
            <person name="Ruan L."/>
        </authorList>
    </citation>
    <scope>NUCLEOTIDE SEQUENCE [LARGE SCALE GENOMIC DNA]</scope>
    <source>
        <strain evidence="4 5">D33</strain>
    </source>
</reference>
<dbReference type="EMBL" id="JBHILM010000030">
    <property type="protein sequence ID" value="MFB5683773.1"/>
    <property type="molecule type" value="Genomic_DNA"/>
</dbReference>
<comment type="caution">
    <text evidence="4">The sequence shown here is derived from an EMBL/GenBank/DDBJ whole genome shotgun (WGS) entry which is preliminary data.</text>
</comment>
<evidence type="ECO:0000259" key="3">
    <source>
        <dbReference type="PROSITE" id="PS01124"/>
    </source>
</evidence>
<dbReference type="Pfam" id="PF12833">
    <property type="entry name" value="HTH_18"/>
    <property type="match status" value="1"/>
</dbReference>
<evidence type="ECO:0000256" key="1">
    <source>
        <dbReference type="ARBA" id="ARBA00023015"/>
    </source>
</evidence>
<dbReference type="Gene3D" id="1.10.10.60">
    <property type="entry name" value="Homeodomain-like"/>
    <property type="match status" value="2"/>
</dbReference>
<organism evidence="4 5">
    <name type="scientific">Paenibacillus terreus</name>
    <dbReference type="NCBI Taxonomy" id="1387834"/>
    <lineage>
        <taxon>Bacteria</taxon>
        <taxon>Bacillati</taxon>
        <taxon>Bacillota</taxon>
        <taxon>Bacilli</taxon>
        <taxon>Bacillales</taxon>
        <taxon>Paenibacillaceae</taxon>
        <taxon>Paenibacillus</taxon>
    </lineage>
</organism>
<protein>
    <submittedName>
        <fullName evidence="4">AraC family transcriptional regulator N-terminal domain-containing protein</fullName>
    </submittedName>
</protein>
<keyword evidence="5" id="KW-1185">Reference proteome</keyword>